<dbReference type="Gene3D" id="1.10.510.10">
    <property type="entry name" value="Transferase(Phosphotransferase) domain 1"/>
    <property type="match status" value="1"/>
</dbReference>
<dbReference type="InterPro" id="IPR011009">
    <property type="entry name" value="Kinase-like_dom_sf"/>
</dbReference>
<dbReference type="PROSITE" id="PS50011">
    <property type="entry name" value="PROTEIN_KINASE_DOM"/>
    <property type="match status" value="1"/>
</dbReference>
<keyword evidence="3" id="KW-1185">Reference proteome</keyword>
<reference evidence="2 3" key="1">
    <citation type="submission" date="2024-04" db="EMBL/GenBank/DDBJ databases">
        <title>Tritrichomonas musculus Genome.</title>
        <authorList>
            <person name="Alves-Ferreira E."/>
            <person name="Grigg M."/>
            <person name="Lorenzi H."/>
            <person name="Galac M."/>
        </authorList>
    </citation>
    <scope>NUCLEOTIDE SEQUENCE [LARGE SCALE GENOMIC DNA]</scope>
    <source>
        <strain evidence="2 3">EAF2021</strain>
    </source>
</reference>
<dbReference type="Proteomes" id="UP001470230">
    <property type="component" value="Unassembled WGS sequence"/>
</dbReference>
<dbReference type="PANTHER" id="PTHR24362:SF309">
    <property type="entry name" value="PROTEIN KINASE DOMAIN-CONTAINING PROTEIN"/>
    <property type="match status" value="1"/>
</dbReference>
<dbReference type="InterPro" id="IPR000719">
    <property type="entry name" value="Prot_kinase_dom"/>
</dbReference>
<proteinExistence type="predicted"/>
<feature type="domain" description="Protein kinase" evidence="1">
    <location>
        <begin position="18"/>
        <end position="259"/>
    </location>
</feature>
<protein>
    <recommendedName>
        <fullName evidence="1">Protein kinase domain-containing protein</fullName>
    </recommendedName>
</protein>
<dbReference type="SUPFAM" id="SSF56112">
    <property type="entry name" value="Protein kinase-like (PK-like)"/>
    <property type="match status" value="1"/>
</dbReference>
<sequence length="342" mass="39326">MMEIEIEEMKECVSKFGYDFEKFLGFGSQSSVSLCKGKICQQEFAIKRSNKQISSEEYNTLVSLSHPNIISLYNVFNDDDYQYLVMDYCSNGTIADQGKISSDKFIHYAKQMLQALAYCHENKLSHLNIKPQNILIDQYNHIKLTDFGAPQQVDHEKEKKSDKWKSMVFSAPEVLQHKKYSPDKADIWALGVTFYYMAVGTYPFLKNCRDETRKSIIYCELDFGTAKVDPQIRFLISKMITKNAASRPTAEKLLKFPLFSTDKFQNKLNLLALQGRRHSFTFGMNNAALLSNKPMTFENNKTDDSDAEDKNLNPLLEVHCYRSVAVHPSIQRIFLHHPGCKA</sequence>
<evidence type="ECO:0000259" key="1">
    <source>
        <dbReference type="PROSITE" id="PS50011"/>
    </source>
</evidence>
<dbReference type="EMBL" id="JAPFFF010000006">
    <property type="protein sequence ID" value="KAK8887994.1"/>
    <property type="molecule type" value="Genomic_DNA"/>
</dbReference>
<evidence type="ECO:0000313" key="3">
    <source>
        <dbReference type="Proteomes" id="UP001470230"/>
    </source>
</evidence>
<name>A0ABR2KAA5_9EUKA</name>
<dbReference type="Pfam" id="PF00069">
    <property type="entry name" value="Pkinase"/>
    <property type="match status" value="1"/>
</dbReference>
<gene>
    <name evidence="2" type="ORF">M9Y10_039054</name>
</gene>
<comment type="caution">
    <text evidence="2">The sequence shown here is derived from an EMBL/GenBank/DDBJ whole genome shotgun (WGS) entry which is preliminary data.</text>
</comment>
<dbReference type="PANTHER" id="PTHR24362">
    <property type="entry name" value="SERINE/THREONINE-PROTEIN KINASE NEK"/>
    <property type="match status" value="1"/>
</dbReference>
<organism evidence="2 3">
    <name type="scientific">Tritrichomonas musculus</name>
    <dbReference type="NCBI Taxonomy" id="1915356"/>
    <lineage>
        <taxon>Eukaryota</taxon>
        <taxon>Metamonada</taxon>
        <taxon>Parabasalia</taxon>
        <taxon>Tritrichomonadida</taxon>
        <taxon>Tritrichomonadidae</taxon>
        <taxon>Tritrichomonas</taxon>
    </lineage>
</organism>
<accession>A0ABR2KAA5</accession>
<evidence type="ECO:0000313" key="2">
    <source>
        <dbReference type="EMBL" id="KAK8887994.1"/>
    </source>
</evidence>